<protein>
    <submittedName>
        <fullName evidence="1">Uncharacterized protein</fullName>
    </submittedName>
</protein>
<evidence type="ECO:0000313" key="1">
    <source>
        <dbReference type="EMBL" id="CAD7283512.1"/>
    </source>
</evidence>
<dbReference type="EMBL" id="CAJPEX010005543">
    <property type="protein sequence ID" value="CAG0923664.1"/>
    <property type="molecule type" value="Genomic_DNA"/>
</dbReference>
<organism evidence="1">
    <name type="scientific">Notodromas monacha</name>
    <dbReference type="NCBI Taxonomy" id="399045"/>
    <lineage>
        <taxon>Eukaryota</taxon>
        <taxon>Metazoa</taxon>
        <taxon>Ecdysozoa</taxon>
        <taxon>Arthropoda</taxon>
        <taxon>Crustacea</taxon>
        <taxon>Oligostraca</taxon>
        <taxon>Ostracoda</taxon>
        <taxon>Podocopa</taxon>
        <taxon>Podocopida</taxon>
        <taxon>Cypridocopina</taxon>
        <taxon>Cypridoidea</taxon>
        <taxon>Cyprididae</taxon>
        <taxon>Notodromas</taxon>
    </lineage>
</organism>
<evidence type="ECO:0000313" key="2">
    <source>
        <dbReference type="Proteomes" id="UP000678499"/>
    </source>
</evidence>
<reference evidence="1" key="1">
    <citation type="submission" date="2020-11" db="EMBL/GenBank/DDBJ databases">
        <authorList>
            <person name="Tran Van P."/>
        </authorList>
    </citation>
    <scope>NUCLEOTIDE SEQUENCE</scope>
</reference>
<gene>
    <name evidence="1" type="ORF">NMOB1V02_LOCUS11127</name>
</gene>
<feature type="non-terminal residue" evidence="1">
    <location>
        <position position="1"/>
    </location>
</feature>
<proteinExistence type="predicted"/>
<dbReference type="Proteomes" id="UP000678499">
    <property type="component" value="Unassembled WGS sequence"/>
</dbReference>
<dbReference type="AlphaFoldDB" id="A0A7R9GJK7"/>
<dbReference type="EMBL" id="OA887580">
    <property type="protein sequence ID" value="CAD7283512.1"/>
    <property type="molecule type" value="Genomic_DNA"/>
</dbReference>
<name>A0A7R9GJK7_9CRUS</name>
<keyword evidence="2" id="KW-1185">Reference proteome</keyword>
<accession>A0A7R9GJK7</accession>
<sequence>MLYTDDFRFANVHKDSKLARRMQHDYKTPVDDPPLTHIHIDAFRTNIPEWRGTRRRSPDIRTGTVFKPQLITGCQDKPAPDSNPGSCSRTRGILAVFALAAVAADDIPYGAKLNAVYPD</sequence>